<keyword evidence="6" id="KW-1185">Reference proteome</keyword>
<evidence type="ECO:0000313" key="5">
    <source>
        <dbReference type="EMBL" id="SIS27928.1"/>
    </source>
</evidence>
<protein>
    <submittedName>
        <fullName evidence="5">Transcriptional regulator, MarR family</fullName>
    </submittedName>
</protein>
<keyword evidence="3" id="KW-0804">Transcription</keyword>
<evidence type="ECO:0000256" key="1">
    <source>
        <dbReference type="ARBA" id="ARBA00023015"/>
    </source>
</evidence>
<dbReference type="InterPro" id="IPR036388">
    <property type="entry name" value="WH-like_DNA-bd_sf"/>
</dbReference>
<sequence>MASKEILKQLIDHLYEFDSQYQGNEDYTMTDFLGFLNASQGNQLHSTRELAGGEEEWVRDNQDQNTEIARMLVFIHRYAVIYFKKALKESTINTLDEFSFLIVLMTYPFLTKTELINKLIMEKTSGVEVIKRLLKQELIREFDNPNDKRSVMVAITPKGKQELSELLPKMGLVGSVVVGNLKPTEISSLSFLLQKLDYHHNDIFMNYKSLGLEELFQKTEDLKKGDKRFDNNN</sequence>
<dbReference type="Pfam" id="PF13463">
    <property type="entry name" value="HTH_27"/>
    <property type="match status" value="1"/>
</dbReference>
<dbReference type="RefSeq" id="WP_076503766.1">
    <property type="nucleotide sequence ID" value="NZ_FTNY01000001.1"/>
</dbReference>
<dbReference type="PANTHER" id="PTHR42756:SF1">
    <property type="entry name" value="TRANSCRIPTIONAL REPRESSOR OF EMRAB OPERON"/>
    <property type="match status" value="1"/>
</dbReference>
<accession>A0A1N7HT47</accession>
<evidence type="ECO:0000256" key="2">
    <source>
        <dbReference type="ARBA" id="ARBA00023125"/>
    </source>
</evidence>
<proteinExistence type="predicted"/>
<dbReference type="SMART" id="SM00347">
    <property type="entry name" value="HTH_MARR"/>
    <property type="match status" value="1"/>
</dbReference>
<feature type="domain" description="HTH marR-type" evidence="4">
    <location>
        <begin position="65"/>
        <end position="198"/>
    </location>
</feature>
<dbReference type="Gene3D" id="1.10.10.10">
    <property type="entry name" value="Winged helix-like DNA-binding domain superfamily/Winged helix DNA-binding domain"/>
    <property type="match status" value="1"/>
</dbReference>
<dbReference type="PANTHER" id="PTHR42756">
    <property type="entry name" value="TRANSCRIPTIONAL REGULATOR, MARR"/>
    <property type="match status" value="1"/>
</dbReference>
<dbReference type="PROSITE" id="PS50995">
    <property type="entry name" value="HTH_MARR_2"/>
    <property type="match status" value="1"/>
</dbReference>
<reference evidence="6" key="1">
    <citation type="submission" date="2017-01" db="EMBL/GenBank/DDBJ databases">
        <authorList>
            <person name="Varghese N."/>
            <person name="Submissions S."/>
        </authorList>
    </citation>
    <scope>NUCLEOTIDE SEQUENCE [LARGE SCALE GENOMIC DNA]</scope>
    <source>
        <strain evidence="6">DSM 17126</strain>
    </source>
</reference>
<evidence type="ECO:0000313" key="6">
    <source>
        <dbReference type="Proteomes" id="UP000186373"/>
    </source>
</evidence>
<dbReference type="InterPro" id="IPR036390">
    <property type="entry name" value="WH_DNA-bd_sf"/>
</dbReference>
<dbReference type="EMBL" id="FTNY01000001">
    <property type="protein sequence ID" value="SIS27928.1"/>
    <property type="molecule type" value="Genomic_DNA"/>
</dbReference>
<dbReference type="SUPFAM" id="SSF46785">
    <property type="entry name" value="Winged helix' DNA-binding domain"/>
    <property type="match status" value="1"/>
</dbReference>
<gene>
    <name evidence="5" type="ORF">SAMN05421639_10126</name>
</gene>
<evidence type="ECO:0000256" key="3">
    <source>
        <dbReference type="ARBA" id="ARBA00023163"/>
    </source>
</evidence>
<dbReference type="GO" id="GO:0003700">
    <property type="term" value="F:DNA-binding transcription factor activity"/>
    <property type="evidence" value="ECO:0007669"/>
    <property type="project" value="InterPro"/>
</dbReference>
<dbReference type="AlphaFoldDB" id="A0A1N7HT47"/>
<name>A0A1N7HT47_9FLAO</name>
<keyword evidence="2" id="KW-0238">DNA-binding</keyword>
<keyword evidence="1" id="KW-0805">Transcription regulation</keyword>
<dbReference type="PRINTS" id="PR00598">
    <property type="entry name" value="HTHMARR"/>
</dbReference>
<dbReference type="Proteomes" id="UP000186373">
    <property type="component" value="Unassembled WGS sequence"/>
</dbReference>
<dbReference type="OrthoDB" id="961069at2"/>
<dbReference type="InterPro" id="IPR000835">
    <property type="entry name" value="HTH_MarR-typ"/>
</dbReference>
<dbReference type="GO" id="GO:0003677">
    <property type="term" value="F:DNA binding"/>
    <property type="evidence" value="ECO:0007669"/>
    <property type="project" value="UniProtKB-KW"/>
</dbReference>
<organism evidence="5 6">
    <name type="scientific">Chryseobacterium shigense</name>
    <dbReference type="NCBI Taxonomy" id="297244"/>
    <lineage>
        <taxon>Bacteria</taxon>
        <taxon>Pseudomonadati</taxon>
        <taxon>Bacteroidota</taxon>
        <taxon>Flavobacteriia</taxon>
        <taxon>Flavobacteriales</taxon>
        <taxon>Weeksellaceae</taxon>
        <taxon>Chryseobacterium group</taxon>
        <taxon>Chryseobacterium</taxon>
    </lineage>
</organism>
<evidence type="ECO:0000259" key="4">
    <source>
        <dbReference type="PROSITE" id="PS50995"/>
    </source>
</evidence>